<dbReference type="EMBL" id="MU277209">
    <property type="protein sequence ID" value="KAI0062176.1"/>
    <property type="molecule type" value="Genomic_DNA"/>
</dbReference>
<name>A0ACB8T278_9AGAM</name>
<sequence length="196" mass="21220">MLSTQAPTAIPRIHVLYTDLPATSRRAANIPFLAARAAPVSTSCTPMKSTTPHYPPMPTRRTPPPPPRRNAISYHPSQPSCENPFADPATSRQSLDLFSPRQPLPRSRATLISSGPIPMSYSQSLFGPPPRVVRSQRDYPAKIVANMLLNRSGRARPMRGCTRRGSGQAGYVRSGLSVCVLSDAELEAEDGSESDA</sequence>
<organism evidence="1 2">
    <name type="scientific">Artomyces pyxidatus</name>
    <dbReference type="NCBI Taxonomy" id="48021"/>
    <lineage>
        <taxon>Eukaryota</taxon>
        <taxon>Fungi</taxon>
        <taxon>Dikarya</taxon>
        <taxon>Basidiomycota</taxon>
        <taxon>Agaricomycotina</taxon>
        <taxon>Agaricomycetes</taxon>
        <taxon>Russulales</taxon>
        <taxon>Auriscalpiaceae</taxon>
        <taxon>Artomyces</taxon>
    </lineage>
</organism>
<dbReference type="Proteomes" id="UP000814140">
    <property type="component" value="Unassembled WGS sequence"/>
</dbReference>
<evidence type="ECO:0000313" key="2">
    <source>
        <dbReference type="Proteomes" id="UP000814140"/>
    </source>
</evidence>
<comment type="caution">
    <text evidence="1">The sequence shown here is derived from an EMBL/GenBank/DDBJ whole genome shotgun (WGS) entry which is preliminary data.</text>
</comment>
<protein>
    <submittedName>
        <fullName evidence="1">Uncharacterized protein</fullName>
    </submittedName>
</protein>
<reference evidence="1" key="2">
    <citation type="journal article" date="2022" name="New Phytol.">
        <title>Evolutionary transition to the ectomycorrhizal habit in the genomes of a hyperdiverse lineage of mushroom-forming fungi.</title>
        <authorList>
            <person name="Looney B."/>
            <person name="Miyauchi S."/>
            <person name="Morin E."/>
            <person name="Drula E."/>
            <person name="Courty P.E."/>
            <person name="Kohler A."/>
            <person name="Kuo A."/>
            <person name="LaButti K."/>
            <person name="Pangilinan J."/>
            <person name="Lipzen A."/>
            <person name="Riley R."/>
            <person name="Andreopoulos W."/>
            <person name="He G."/>
            <person name="Johnson J."/>
            <person name="Nolan M."/>
            <person name="Tritt A."/>
            <person name="Barry K.W."/>
            <person name="Grigoriev I.V."/>
            <person name="Nagy L.G."/>
            <person name="Hibbett D."/>
            <person name="Henrissat B."/>
            <person name="Matheny P.B."/>
            <person name="Labbe J."/>
            <person name="Martin F.M."/>
        </authorList>
    </citation>
    <scope>NUCLEOTIDE SEQUENCE</scope>
    <source>
        <strain evidence="1">HHB10654</strain>
    </source>
</reference>
<accession>A0ACB8T278</accession>
<reference evidence="1" key="1">
    <citation type="submission" date="2021-03" db="EMBL/GenBank/DDBJ databases">
        <authorList>
            <consortium name="DOE Joint Genome Institute"/>
            <person name="Ahrendt S."/>
            <person name="Looney B.P."/>
            <person name="Miyauchi S."/>
            <person name="Morin E."/>
            <person name="Drula E."/>
            <person name="Courty P.E."/>
            <person name="Chicoki N."/>
            <person name="Fauchery L."/>
            <person name="Kohler A."/>
            <person name="Kuo A."/>
            <person name="Labutti K."/>
            <person name="Pangilinan J."/>
            <person name="Lipzen A."/>
            <person name="Riley R."/>
            <person name="Andreopoulos W."/>
            <person name="He G."/>
            <person name="Johnson J."/>
            <person name="Barry K.W."/>
            <person name="Grigoriev I.V."/>
            <person name="Nagy L."/>
            <person name="Hibbett D."/>
            <person name="Henrissat B."/>
            <person name="Matheny P.B."/>
            <person name="Labbe J."/>
            <person name="Martin F."/>
        </authorList>
    </citation>
    <scope>NUCLEOTIDE SEQUENCE</scope>
    <source>
        <strain evidence="1">HHB10654</strain>
    </source>
</reference>
<gene>
    <name evidence="1" type="ORF">BV25DRAFT_1838661</name>
</gene>
<proteinExistence type="predicted"/>
<evidence type="ECO:0000313" key="1">
    <source>
        <dbReference type="EMBL" id="KAI0062176.1"/>
    </source>
</evidence>
<keyword evidence="2" id="KW-1185">Reference proteome</keyword>